<comment type="caution">
    <text evidence="18">The sequence shown here is derived from an EMBL/GenBank/DDBJ whole genome shotgun (WGS) entry which is preliminary data.</text>
</comment>
<dbReference type="GO" id="GO:0032299">
    <property type="term" value="C:ribonuclease H2 complex"/>
    <property type="evidence" value="ECO:0007669"/>
    <property type="project" value="TreeGrafter"/>
</dbReference>
<dbReference type="InterPro" id="IPR036397">
    <property type="entry name" value="RNaseH_sf"/>
</dbReference>
<evidence type="ECO:0000256" key="11">
    <source>
        <dbReference type="ARBA" id="ARBA00022759"/>
    </source>
</evidence>
<comment type="subcellular location">
    <subcellularLocation>
        <location evidence="4 14">Cytoplasm</location>
    </subcellularLocation>
</comment>
<gene>
    <name evidence="14" type="primary">rnhB</name>
    <name evidence="18" type="ORF">JIN85_12775</name>
</gene>
<keyword evidence="8 14" id="KW-0963">Cytoplasm</keyword>
<evidence type="ECO:0000256" key="13">
    <source>
        <dbReference type="ARBA" id="ARBA00023211"/>
    </source>
</evidence>
<evidence type="ECO:0000313" key="18">
    <source>
        <dbReference type="EMBL" id="MBK1883293.1"/>
    </source>
</evidence>
<name>A0A934SDM1_9BACT</name>
<feature type="binding site" evidence="14 15">
    <location>
        <position position="23"/>
    </location>
    <ligand>
        <name>a divalent metal cation</name>
        <dbReference type="ChEBI" id="CHEBI:60240"/>
    </ligand>
</feature>
<keyword evidence="12 14" id="KW-0378">Hydrolase</keyword>
<keyword evidence="19" id="KW-1185">Reference proteome</keyword>
<evidence type="ECO:0000256" key="15">
    <source>
        <dbReference type="PROSITE-ProRule" id="PRU01319"/>
    </source>
</evidence>
<evidence type="ECO:0000256" key="8">
    <source>
        <dbReference type="ARBA" id="ARBA00022490"/>
    </source>
</evidence>
<comment type="cofactor">
    <cofactor evidence="14 15">
        <name>Mn(2+)</name>
        <dbReference type="ChEBI" id="CHEBI:29035"/>
    </cofactor>
    <cofactor evidence="14 15">
        <name>Mg(2+)</name>
        <dbReference type="ChEBI" id="CHEBI:18420"/>
    </cofactor>
    <text evidence="14 15">Manganese or magnesium. Binds 1 divalent metal ion per monomer in the absence of substrate. May bind a second metal ion after substrate binding.</text>
</comment>
<comment type="cofactor">
    <cofactor evidence="2">
        <name>Mg(2+)</name>
        <dbReference type="ChEBI" id="CHEBI:18420"/>
    </cofactor>
</comment>
<dbReference type="NCBIfam" id="NF000594">
    <property type="entry name" value="PRK00015.1-1"/>
    <property type="match status" value="1"/>
</dbReference>
<evidence type="ECO:0000256" key="2">
    <source>
        <dbReference type="ARBA" id="ARBA00001946"/>
    </source>
</evidence>
<evidence type="ECO:0000259" key="17">
    <source>
        <dbReference type="PROSITE" id="PS51975"/>
    </source>
</evidence>
<evidence type="ECO:0000256" key="5">
    <source>
        <dbReference type="ARBA" id="ARBA00007383"/>
    </source>
</evidence>
<evidence type="ECO:0000256" key="9">
    <source>
        <dbReference type="ARBA" id="ARBA00022722"/>
    </source>
</evidence>
<keyword evidence="10 14" id="KW-0479">Metal-binding</keyword>
<dbReference type="GO" id="GO:0043137">
    <property type="term" value="P:DNA replication, removal of RNA primer"/>
    <property type="evidence" value="ECO:0007669"/>
    <property type="project" value="TreeGrafter"/>
</dbReference>
<evidence type="ECO:0000256" key="7">
    <source>
        <dbReference type="ARBA" id="ARBA00019179"/>
    </source>
</evidence>
<dbReference type="InterPro" id="IPR022898">
    <property type="entry name" value="RNase_HII"/>
</dbReference>
<dbReference type="CDD" id="cd07182">
    <property type="entry name" value="RNase_HII_bacteria_HII_like"/>
    <property type="match status" value="1"/>
</dbReference>
<dbReference type="EC" id="3.1.26.4" evidence="6 14"/>
<dbReference type="SUPFAM" id="SSF53098">
    <property type="entry name" value="Ribonuclease H-like"/>
    <property type="match status" value="1"/>
</dbReference>
<evidence type="ECO:0000256" key="1">
    <source>
        <dbReference type="ARBA" id="ARBA00000077"/>
    </source>
</evidence>
<dbReference type="AlphaFoldDB" id="A0A934SDM1"/>
<evidence type="ECO:0000256" key="14">
    <source>
        <dbReference type="HAMAP-Rule" id="MF_00052"/>
    </source>
</evidence>
<accession>A0A934SDM1</accession>
<evidence type="ECO:0000256" key="4">
    <source>
        <dbReference type="ARBA" id="ARBA00004496"/>
    </source>
</evidence>
<dbReference type="GO" id="GO:0003723">
    <property type="term" value="F:RNA binding"/>
    <property type="evidence" value="ECO:0007669"/>
    <property type="project" value="UniProtKB-UniRule"/>
</dbReference>
<comment type="catalytic activity">
    <reaction evidence="1 14 15 16">
        <text>Endonucleolytic cleavage to 5'-phosphomonoester.</text>
        <dbReference type="EC" id="3.1.26.4"/>
    </reaction>
</comment>
<evidence type="ECO:0000313" key="19">
    <source>
        <dbReference type="Proteomes" id="UP000603141"/>
    </source>
</evidence>
<dbReference type="EMBL" id="JAENIJ010000019">
    <property type="protein sequence ID" value="MBK1883293.1"/>
    <property type="molecule type" value="Genomic_DNA"/>
</dbReference>
<dbReference type="HAMAP" id="MF_00052_B">
    <property type="entry name" value="RNase_HII_B"/>
    <property type="match status" value="1"/>
</dbReference>
<dbReference type="GO" id="GO:0006298">
    <property type="term" value="P:mismatch repair"/>
    <property type="evidence" value="ECO:0007669"/>
    <property type="project" value="TreeGrafter"/>
</dbReference>
<dbReference type="FunFam" id="3.30.420.10:FF:000006">
    <property type="entry name" value="Ribonuclease HII"/>
    <property type="match status" value="1"/>
</dbReference>
<evidence type="ECO:0000256" key="12">
    <source>
        <dbReference type="ARBA" id="ARBA00022801"/>
    </source>
</evidence>
<protein>
    <recommendedName>
        <fullName evidence="7 14">Ribonuclease HII</fullName>
        <shortName evidence="14">RNase HII</shortName>
        <ecNumber evidence="6 14">3.1.26.4</ecNumber>
    </recommendedName>
</protein>
<evidence type="ECO:0000256" key="10">
    <source>
        <dbReference type="ARBA" id="ARBA00022723"/>
    </source>
</evidence>
<dbReference type="Gene3D" id="3.30.420.10">
    <property type="entry name" value="Ribonuclease H-like superfamily/Ribonuclease H"/>
    <property type="match status" value="1"/>
</dbReference>
<dbReference type="GO" id="GO:0005737">
    <property type="term" value="C:cytoplasm"/>
    <property type="evidence" value="ECO:0007669"/>
    <property type="project" value="UniProtKB-SubCell"/>
</dbReference>
<dbReference type="InterPro" id="IPR012337">
    <property type="entry name" value="RNaseH-like_sf"/>
</dbReference>
<feature type="binding site" evidence="14 15">
    <location>
        <position position="115"/>
    </location>
    <ligand>
        <name>a divalent metal cation</name>
        <dbReference type="ChEBI" id="CHEBI:60240"/>
    </ligand>
</feature>
<dbReference type="PANTHER" id="PTHR10954">
    <property type="entry name" value="RIBONUCLEASE H2 SUBUNIT A"/>
    <property type="match status" value="1"/>
</dbReference>
<evidence type="ECO:0000256" key="6">
    <source>
        <dbReference type="ARBA" id="ARBA00012180"/>
    </source>
</evidence>
<dbReference type="GO" id="GO:0030145">
    <property type="term" value="F:manganese ion binding"/>
    <property type="evidence" value="ECO:0007669"/>
    <property type="project" value="UniProtKB-UniRule"/>
</dbReference>
<dbReference type="Pfam" id="PF01351">
    <property type="entry name" value="RNase_HII"/>
    <property type="match status" value="1"/>
</dbReference>
<proteinExistence type="inferred from homology"/>
<keyword evidence="11 14" id="KW-0255">Endonuclease</keyword>
<sequence>MPDFSFENALRQQGISLIAGIDEAGRGPLAGPVSAAAVILPSDTQIPALDDSKKLSAKKREQLYDILTQDPEVIWAVAFAEVEEIESLNILRASHLAMERAVSRLRQHPQRCLIDGLRVKNFPWPHDAIVKGDSRSLSIAAASVIAKVSRDRVMKTLHEEFPQYGFAKHQGYGTREHLEALRTHGPCRHHRRSFQPVAQLQLPLG</sequence>
<dbReference type="InterPro" id="IPR024567">
    <property type="entry name" value="RNase_HII/HIII_dom"/>
</dbReference>
<evidence type="ECO:0000256" key="3">
    <source>
        <dbReference type="ARBA" id="ARBA00004065"/>
    </source>
</evidence>
<dbReference type="NCBIfam" id="NF000595">
    <property type="entry name" value="PRK00015.1-3"/>
    <property type="match status" value="1"/>
</dbReference>
<reference evidence="18" key="1">
    <citation type="submission" date="2021-01" db="EMBL/GenBank/DDBJ databases">
        <title>Modified the classification status of verrucomicrobia.</title>
        <authorList>
            <person name="Feng X."/>
        </authorList>
    </citation>
    <scope>NUCLEOTIDE SEQUENCE</scope>
    <source>
        <strain evidence="18">KCTC 22041</strain>
    </source>
</reference>
<comment type="function">
    <text evidence="3 14 16">Endonuclease that specifically degrades the RNA of RNA-DNA hybrids.</text>
</comment>
<keyword evidence="13 14" id="KW-0464">Manganese</keyword>
<feature type="domain" description="RNase H type-2" evidence="17">
    <location>
        <begin position="16"/>
        <end position="205"/>
    </location>
</feature>
<keyword evidence="9 14" id="KW-0540">Nuclease</keyword>
<dbReference type="GO" id="GO:0004523">
    <property type="term" value="F:RNA-DNA hybrid ribonuclease activity"/>
    <property type="evidence" value="ECO:0007669"/>
    <property type="project" value="UniProtKB-UniRule"/>
</dbReference>
<dbReference type="Proteomes" id="UP000603141">
    <property type="component" value="Unassembled WGS sequence"/>
</dbReference>
<dbReference type="PROSITE" id="PS51975">
    <property type="entry name" value="RNASE_H_2"/>
    <property type="match status" value="1"/>
</dbReference>
<comment type="similarity">
    <text evidence="5 14 16">Belongs to the RNase HII family.</text>
</comment>
<dbReference type="PANTHER" id="PTHR10954:SF18">
    <property type="entry name" value="RIBONUCLEASE HII"/>
    <property type="match status" value="1"/>
</dbReference>
<feature type="binding site" evidence="14 15">
    <location>
        <position position="22"/>
    </location>
    <ligand>
        <name>a divalent metal cation</name>
        <dbReference type="ChEBI" id="CHEBI:60240"/>
    </ligand>
</feature>
<organism evidence="18 19">
    <name type="scientific">Luteolibacter pohnpeiensis</name>
    <dbReference type="NCBI Taxonomy" id="454153"/>
    <lineage>
        <taxon>Bacteria</taxon>
        <taxon>Pseudomonadati</taxon>
        <taxon>Verrucomicrobiota</taxon>
        <taxon>Verrucomicrobiia</taxon>
        <taxon>Verrucomicrobiales</taxon>
        <taxon>Verrucomicrobiaceae</taxon>
        <taxon>Luteolibacter</taxon>
    </lineage>
</organism>
<dbReference type="InterPro" id="IPR001352">
    <property type="entry name" value="RNase_HII/HIII"/>
</dbReference>
<dbReference type="RefSeq" id="WP_200271266.1">
    <property type="nucleotide sequence ID" value="NZ_JAENIJ010000019.1"/>
</dbReference>
<evidence type="ECO:0000256" key="16">
    <source>
        <dbReference type="RuleBase" id="RU003515"/>
    </source>
</evidence>